<name>X1HLK2_9ZZZZ</name>
<gene>
    <name evidence="1" type="ORF">S03H2_51150</name>
</gene>
<evidence type="ECO:0000313" key="1">
    <source>
        <dbReference type="EMBL" id="GAH70991.1"/>
    </source>
</evidence>
<reference evidence="1" key="1">
    <citation type="journal article" date="2014" name="Front. Microbiol.">
        <title>High frequency of phylogenetically diverse reductive dehalogenase-homologous genes in deep subseafloor sedimentary metagenomes.</title>
        <authorList>
            <person name="Kawai M."/>
            <person name="Futagami T."/>
            <person name="Toyoda A."/>
            <person name="Takaki Y."/>
            <person name="Nishi S."/>
            <person name="Hori S."/>
            <person name="Arai W."/>
            <person name="Tsubouchi T."/>
            <person name="Morono Y."/>
            <person name="Uchiyama I."/>
            <person name="Ito T."/>
            <person name="Fujiyama A."/>
            <person name="Inagaki F."/>
            <person name="Takami H."/>
        </authorList>
    </citation>
    <scope>NUCLEOTIDE SEQUENCE</scope>
    <source>
        <strain evidence="1">Expedition CK06-06</strain>
    </source>
</reference>
<sequence>MKTYFLVAVVALFSIVFTSMASAEIIVSPETIHVYLTGGDTVTEQITITWKGEAAVVAFIETEITPDDEGIDITYSEDPVVLYPGTPNTIDMTISTVINIAPGNYTITTLIFTEVEKWIEYRDRGGGTTTIYETVEVENLTRINALLDIIRQLSNEINTT</sequence>
<dbReference type="AlphaFoldDB" id="X1HLK2"/>
<feature type="non-terminal residue" evidence="1">
    <location>
        <position position="160"/>
    </location>
</feature>
<comment type="caution">
    <text evidence="1">The sequence shown here is derived from an EMBL/GenBank/DDBJ whole genome shotgun (WGS) entry which is preliminary data.</text>
</comment>
<organism evidence="1">
    <name type="scientific">marine sediment metagenome</name>
    <dbReference type="NCBI Taxonomy" id="412755"/>
    <lineage>
        <taxon>unclassified sequences</taxon>
        <taxon>metagenomes</taxon>
        <taxon>ecological metagenomes</taxon>
    </lineage>
</organism>
<accession>X1HLK2</accession>
<protein>
    <submittedName>
        <fullName evidence="1">Uncharacterized protein</fullName>
    </submittedName>
</protein>
<proteinExistence type="predicted"/>
<dbReference type="EMBL" id="BARU01032428">
    <property type="protein sequence ID" value="GAH70991.1"/>
    <property type="molecule type" value="Genomic_DNA"/>
</dbReference>